<protein>
    <submittedName>
        <fullName evidence="2">Uncharacterized protein</fullName>
    </submittedName>
</protein>
<evidence type="ECO:0000313" key="3">
    <source>
        <dbReference type="Proteomes" id="UP000494206"/>
    </source>
</evidence>
<feature type="compositionally biased region" description="Basic and acidic residues" evidence="1">
    <location>
        <begin position="665"/>
        <end position="691"/>
    </location>
</feature>
<feature type="compositionally biased region" description="Basic and acidic residues" evidence="1">
    <location>
        <begin position="718"/>
        <end position="731"/>
    </location>
</feature>
<reference evidence="2 3" key="1">
    <citation type="submission" date="2020-04" db="EMBL/GenBank/DDBJ databases">
        <authorList>
            <person name="Laetsch R D."/>
            <person name="Stevens L."/>
            <person name="Kumar S."/>
            <person name="Blaxter L. M."/>
        </authorList>
    </citation>
    <scope>NUCLEOTIDE SEQUENCE [LARGE SCALE GENOMIC DNA]</scope>
</reference>
<gene>
    <name evidence="2" type="ORF">CBOVIS_LOCUS1557</name>
</gene>
<comment type="caution">
    <text evidence="2">The sequence shown here is derived from an EMBL/GenBank/DDBJ whole genome shotgun (WGS) entry which is preliminary data.</text>
</comment>
<evidence type="ECO:0000256" key="1">
    <source>
        <dbReference type="SAM" id="MobiDB-lite"/>
    </source>
</evidence>
<sequence>METIFSFDEVFQEPAPFIRNFKDNLYNDYHLTLAVRAITSRKDWAKIIAIRQHDITEVLDDSFVTKMISRLQASNINARDGRIIDFDKFMNAAINYDGLAKSLMEPSLLNLHCKFKDKREKGKYLTTMNMFSWFYYKLMEQTPEKIPSKVVVCMHECIFWILRDYIGHYASQIKYNNYHLLDITQFDNHWKDKIDAEAEKAGIMISEQSNDYIAHALLGLIKDKLNKETMGTRLIYLAILYLDMQYRHILIHLYMNAFAVKAYMDQFIESNVDGEFTFKFTVEKDVIAIRCAVTDNGDLVYVHDVNRILQRMSKKKKVEFSMYEDGSASGVYAMMPISKLESIQKTYGFGQTHIDPIRYEILDWNFRYRPIITSDMKLTLPAVNAILEIFCFLIQEHEAHRKILSSYMRILRRWVESLYKFFPETKDYIYFVDMTPIYNRKNEFVFTQIFNDDLANKNLDRHLLAIYDEEFKDVTDESKIPPRPYDPGLFPYPNDPEAENLTLYRNYWKIVSLFGPDNFIRNVTDCFISEFPKLVRVLHLQRYCVQRKFCVLRFLNNPADYEGLEICTSFKNENVPIPRIMKDESDVKTYAEKSKKSKRGKNASRNKRSNRSSTSSSSDRDKNKTKKIESGGIGKDSEHREQYIDNEDEKHPEDPNPEGTEQQNSEEHLEKKNLEEHTPDDHPEEPNSEERTPEEDTLEKNPDEDHPEDYPEEPNPEEQNRDGEENDKIGEDGDEENSEEEKEDDDPEYPIDNSESPSSTPCLSKQIIDRQIEEVVKLFGDTFQFFDSKFPDEKFDANTFIEILEDVNEANIFQEDEMWLLNKVLCHPMEYFEMARQAWKDVLELTMSDGNYWFQKIQLPDDDDYVTEEIDDLPESGLPEFFTDMPEGIEDISEDEIDEEASEEIDKIQTENGLVGPHEIFDELSENGTESIEEFEENKNVELEPSSPSIQRVSNKLKMLGIGGNTLSYSAQWHQKQLFQPIRNIIPNAPMQLPLFFQQVPSTSAAGFQSLNPAVPHMPHVPMTPYRPPIQPYPNLMAHGFQPPVSFGPQKVYRPEDLLRSVEETNNQNATICNFPNTKILHDQGMVQNSMNEDKSTGVRFYLFFSILT</sequence>
<feature type="compositionally biased region" description="Basic and acidic residues" evidence="1">
    <location>
        <begin position="618"/>
        <end position="654"/>
    </location>
</feature>
<feature type="compositionally biased region" description="Acidic residues" evidence="1">
    <location>
        <begin position="732"/>
        <end position="749"/>
    </location>
</feature>
<keyword evidence="3" id="KW-1185">Reference proteome</keyword>
<name>A0A8S1E9I9_9PELO</name>
<evidence type="ECO:0000313" key="2">
    <source>
        <dbReference type="EMBL" id="CAB3398266.1"/>
    </source>
</evidence>
<feature type="compositionally biased region" description="Polar residues" evidence="1">
    <location>
        <begin position="753"/>
        <end position="763"/>
    </location>
</feature>
<organism evidence="2 3">
    <name type="scientific">Caenorhabditis bovis</name>
    <dbReference type="NCBI Taxonomy" id="2654633"/>
    <lineage>
        <taxon>Eukaryota</taxon>
        <taxon>Metazoa</taxon>
        <taxon>Ecdysozoa</taxon>
        <taxon>Nematoda</taxon>
        <taxon>Chromadorea</taxon>
        <taxon>Rhabditida</taxon>
        <taxon>Rhabditina</taxon>
        <taxon>Rhabditomorpha</taxon>
        <taxon>Rhabditoidea</taxon>
        <taxon>Rhabditidae</taxon>
        <taxon>Peloderinae</taxon>
        <taxon>Caenorhabditis</taxon>
    </lineage>
</organism>
<feature type="compositionally biased region" description="Basic residues" evidence="1">
    <location>
        <begin position="595"/>
        <end position="610"/>
    </location>
</feature>
<accession>A0A8S1E9I9</accession>
<feature type="region of interest" description="Disordered" evidence="1">
    <location>
        <begin position="586"/>
        <end position="763"/>
    </location>
</feature>
<dbReference type="EMBL" id="CADEPM010000001">
    <property type="protein sequence ID" value="CAB3398266.1"/>
    <property type="molecule type" value="Genomic_DNA"/>
</dbReference>
<dbReference type="Proteomes" id="UP000494206">
    <property type="component" value="Unassembled WGS sequence"/>
</dbReference>
<dbReference type="AlphaFoldDB" id="A0A8S1E9I9"/>
<proteinExistence type="predicted"/>
<feature type="compositionally biased region" description="Acidic residues" evidence="1">
    <location>
        <begin position="705"/>
        <end position="716"/>
    </location>
</feature>